<dbReference type="InterPro" id="IPR024761">
    <property type="entry name" value="TFIIIC_delta_N"/>
</dbReference>
<evidence type="ECO:0000313" key="4">
    <source>
        <dbReference type="EMBL" id="CDS36333.1"/>
    </source>
</evidence>
<dbReference type="OMA" id="APAFCNI"/>
<feature type="domain" description="Transcription factor IIIC 90kDa subunit N-terminal" evidence="3">
    <location>
        <begin position="25"/>
        <end position="272"/>
    </location>
</feature>
<dbReference type="GO" id="GO:0000127">
    <property type="term" value="C:transcription factor TFIIIC complex"/>
    <property type="evidence" value="ECO:0007669"/>
    <property type="project" value="InterPro"/>
</dbReference>
<keyword evidence="5" id="KW-1185">Reference proteome</keyword>
<dbReference type="AlphaFoldDB" id="A0A068Y2J8"/>
<feature type="region of interest" description="Disordered" evidence="2">
    <location>
        <begin position="919"/>
        <end position="962"/>
    </location>
</feature>
<name>A0A068Y2J8_ECHMU</name>
<evidence type="ECO:0000313" key="5">
    <source>
        <dbReference type="Proteomes" id="UP000017246"/>
    </source>
</evidence>
<dbReference type="PANTHER" id="PTHR15496">
    <property type="entry name" value="GENERAL TRANSCRIPTION FACTOR 3C POLYPEPTIDE 4 FAMILY"/>
    <property type="match status" value="1"/>
</dbReference>
<gene>
    <name evidence="4" type="ORF">EmuJ_000341600</name>
</gene>
<organism evidence="4 5">
    <name type="scientific">Echinococcus multilocularis</name>
    <name type="common">Fox tapeworm</name>
    <dbReference type="NCBI Taxonomy" id="6211"/>
    <lineage>
        <taxon>Eukaryota</taxon>
        <taxon>Metazoa</taxon>
        <taxon>Spiralia</taxon>
        <taxon>Lophotrochozoa</taxon>
        <taxon>Platyhelminthes</taxon>
        <taxon>Cestoda</taxon>
        <taxon>Eucestoda</taxon>
        <taxon>Cyclophyllidea</taxon>
        <taxon>Taeniidae</taxon>
        <taxon>Echinococcus</taxon>
    </lineage>
</organism>
<proteinExistence type="predicted"/>
<dbReference type="Pfam" id="PF12657">
    <property type="entry name" value="TFIIIC_delta"/>
    <property type="match status" value="1"/>
</dbReference>
<dbReference type="Proteomes" id="UP000017246">
    <property type="component" value="Unassembled WGS sequence"/>
</dbReference>
<dbReference type="PANTHER" id="PTHR15496:SF2">
    <property type="entry name" value="GENERAL TRANSCRIPTION FACTOR 3C POLYPEPTIDE 4"/>
    <property type="match status" value="1"/>
</dbReference>
<dbReference type="GO" id="GO:0004402">
    <property type="term" value="F:histone acetyltransferase activity"/>
    <property type="evidence" value="ECO:0007669"/>
    <property type="project" value="InterPro"/>
</dbReference>
<dbReference type="GO" id="GO:0006384">
    <property type="term" value="P:transcription initiation at RNA polymerase III promoter"/>
    <property type="evidence" value="ECO:0007669"/>
    <property type="project" value="InterPro"/>
</dbReference>
<feature type="coiled-coil region" evidence="1">
    <location>
        <begin position="856"/>
        <end position="890"/>
    </location>
</feature>
<sequence length="972" mass="109556">MPGICEQIKLALPPRKIPIGKLVVSDDNEFLIVFKDSIGVFIPNLKLANEMQMDSTDLIGSRMKFFTLLESNQLNLPISFVPSNVRCSHEIARYALTYFERSAITMSTKVLESKEFLSYAFKNADWSPSGVDKMSRTVFSCVTGTCQLLVCLRDLDKWTCVANISNLWNSFWRTQGLRILAGELQDFLNLSDNEQLNSNHSAGLSVVPLKCRSVKEFLSSIAESSFTISTWSRRFRRSEQRITHNNCLLTALHKSGTISFWDVTVPIVDEGSIRLSAVDRTYAVKFEPPNLRAKPNFIKIVDIGGEKFLLVVAFTDSRIVCVTYQAYAKQVGVISIKRLGDSELCPCSCGFISVSDATYSDDILAIAYGTRVLLAKVLNQTTVRLLICLSDDAILKAISGVCFFNNHVYFSSQDGIIAKASVPTQLNKSYHLTILNKASTLGGRNFHRFFGGLHLTQNGVYASFVESTLAPAFCNITSNLVFLVLLSNSEVVDLIDGLSAPMRRNVDCLYQVTRLLRSTEYNKSVSLECSDVDMDLETWSQKLQAFCRGAFFDTKTDLSKLELHKIQFRRAVAALLVEGSNKSSEMKEMLQTQIDRLDKILALRQIDLCYRLFLKTEVQRQSQDCILVLRIAALCRRFLQGDAAKDCGMAALCLMLHRATEAVTGVAQKLLIKRFEQTLDNVSTTALLVCPVCRTDILFDCLFYKNLHVAACSRGHEFMRCASTFIPCVESCFNECPSCRRCSVLLPDRPSQWRREINGRFCPYCNAGAKVEPGHESSNFANRLKFMRRIRKSDKRRPNTISIHSDIATDTFLKENDLCFDIAEGKSMEFQEKFTKSLTDENDALRNKNIMLRYQVELFSEQLSDLRDVNMDLRNQNSRIREENSILRNEQTQLSARNDCLVEQIIVLQRMLEDMGVSVDDTSGYPLEEVDATETPGDDMDGDDGTSCNGNHGTPASYRKPPLHCDKNLHFL</sequence>
<keyword evidence="1" id="KW-0175">Coiled coil</keyword>
<dbReference type="EMBL" id="LN902849">
    <property type="protein sequence ID" value="CDS36333.1"/>
    <property type="molecule type" value="Genomic_DNA"/>
</dbReference>
<evidence type="ECO:0000259" key="3">
    <source>
        <dbReference type="Pfam" id="PF12657"/>
    </source>
</evidence>
<dbReference type="InterPro" id="IPR044230">
    <property type="entry name" value="GTF3C4"/>
</dbReference>
<dbReference type="STRING" id="6211.A0A068Y2J8"/>
<reference evidence="4" key="2">
    <citation type="submission" date="2015-11" db="EMBL/GenBank/DDBJ databases">
        <authorList>
            <person name="Zhang Y."/>
            <person name="Guo Z."/>
        </authorList>
    </citation>
    <scope>NUCLEOTIDE SEQUENCE</scope>
</reference>
<reference evidence="4" key="1">
    <citation type="journal article" date="2013" name="Nature">
        <title>The genomes of four tapeworm species reveal adaptations to parasitism.</title>
        <authorList>
            <person name="Tsai I.J."/>
            <person name="Zarowiecki M."/>
            <person name="Holroyd N."/>
            <person name="Garciarrubio A."/>
            <person name="Sanchez-Flores A."/>
            <person name="Brooks K.L."/>
            <person name="Tracey A."/>
            <person name="Bobes R.J."/>
            <person name="Fragoso G."/>
            <person name="Sciutto E."/>
            <person name="Aslett M."/>
            <person name="Beasley H."/>
            <person name="Bennett H.M."/>
            <person name="Cai J."/>
            <person name="Camicia F."/>
            <person name="Clark R."/>
            <person name="Cucher M."/>
            <person name="De Silva N."/>
            <person name="Day T.A."/>
            <person name="Deplazes P."/>
            <person name="Estrada K."/>
            <person name="Fernandez C."/>
            <person name="Holland P.W."/>
            <person name="Hou J."/>
            <person name="Hu S."/>
            <person name="Huckvale T."/>
            <person name="Hung S.S."/>
            <person name="Kamenetzky L."/>
            <person name="Keane J.A."/>
            <person name="Kiss F."/>
            <person name="Koziol U."/>
            <person name="Lambert O."/>
            <person name="Liu K."/>
            <person name="Luo X."/>
            <person name="Luo Y."/>
            <person name="Macchiaroli N."/>
            <person name="Nichol S."/>
            <person name="Paps J."/>
            <person name="Parkinson J."/>
            <person name="Pouchkina-Stantcheva N."/>
            <person name="Riddiford N."/>
            <person name="Rosenzvit M."/>
            <person name="Salinas G."/>
            <person name="Wasmuth J.D."/>
            <person name="Zamanian M."/>
            <person name="Zheng Y."/>
            <person name="Cai X."/>
            <person name="Soberon X."/>
            <person name="Olson P.D."/>
            <person name="Laclette J.P."/>
            <person name="Brehm K."/>
            <person name="Berriman M."/>
            <person name="Garciarrubio A."/>
            <person name="Bobes R.J."/>
            <person name="Fragoso G."/>
            <person name="Sanchez-Flores A."/>
            <person name="Estrada K."/>
            <person name="Cevallos M.A."/>
            <person name="Morett E."/>
            <person name="Gonzalez V."/>
            <person name="Portillo T."/>
            <person name="Ochoa-Leyva A."/>
            <person name="Jose M.V."/>
            <person name="Sciutto E."/>
            <person name="Landa A."/>
            <person name="Jimenez L."/>
            <person name="Valdes V."/>
            <person name="Carrero J.C."/>
            <person name="Larralde C."/>
            <person name="Morales-Montor J."/>
            <person name="Limon-Lason J."/>
            <person name="Soberon X."/>
            <person name="Laclette J.P."/>
        </authorList>
    </citation>
    <scope>NUCLEOTIDE SEQUENCE [LARGE SCALE GENOMIC DNA]</scope>
</reference>
<protein>
    <submittedName>
        <fullName evidence="4">Gtpase activating protein gyp2</fullName>
    </submittedName>
</protein>
<dbReference type="OrthoDB" id="6232571at2759"/>
<feature type="compositionally biased region" description="Acidic residues" evidence="2">
    <location>
        <begin position="928"/>
        <end position="944"/>
    </location>
</feature>
<evidence type="ECO:0000256" key="2">
    <source>
        <dbReference type="SAM" id="MobiDB-lite"/>
    </source>
</evidence>
<accession>A0A068Y2J8</accession>
<evidence type="ECO:0000256" key="1">
    <source>
        <dbReference type="SAM" id="Coils"/>
    </source>
</evidence>